<reference evidence="2" key="1">
    <citation type="submission" date="2019-08" db="EMBL/GenBank/DDBJ databases">
        <authorList>
            <person name="Kucharzyk K."/>
            <person name="Murdoch R.W."/>
            <person name="Higgins S."/>
            <person name="Loffler F."/>
        </authorList>
    </citation>
    <scope>NUCLEOTIDE SEQUENCE</scope>
</reference>
<dbReference type="EC" id="2.4.1.-" evidence="2"/>
<accession>A0A644TJV7</accession>
<organism evidence="2">
    <name type="scientific">bioreactor metagenome</name>
    <dbReference type="NCBI Taxonomy" id="1076179"/>
    <lineage>
        <taxon>unclassified sequences</taxon>
        <taxon>metagenomes</taxon>
        <taxon>ecological metagenomes</taxon>
    </lineage>
</organism>
<comment type="caution">
    <text evidence="2">The sequence shown here is derived from an EMBL/GenBank/DDBJ whole genome shotgun (WGS) entry which is preliminary data.</text>
</comment>
<protein>
    <submittedName>
        <fullName evidence="2">Glycosyltransferase Gtf1</fullName>
        <ecNumber evidence="2">2.4.1.-</ecNumber>
    </submittedName>
</protein>
<keyword evidence="2" id="KW-0328">Glycosyltransferase</keyword>
<evidence type="ECO:0000259" key="1">
    <source>
        <dbReference type="Pfam" id="PF00534"/>
    </source>
</evidence>
<dbReference type="PANTHER" id="PTHR12526">
    <property type="entry name" value="GLYCOSYLTRANSFERASE"/>
    <property type="match status" value="1"/>
</dbReference>
<gene>
    <name evidence="2" type="primary">gtf1_9</name>
    <name evidence="2" type="ORF">SDC9_12880</name>
</gene>
<dbReference type="GO" id="GO:0016757">
    <property type="term" value="F:glycosyltransferase activity"/>
    <property type="evidence" value="ECO:0007669"/>
    <property type="project" value="UniProtKB-KW"/>
</dbReference>
<sequence length="391" mass="44782">MKTLLLLFFGVGHIDNVAGTEKVFVNMANAFSQRGYRVIAIYNDSPGKKPFYEVDEKVELINLAMGKIFPPISKKILREIYRIFKFKITNPVEIYKSEMFAKKIEEKIKNSEIYSVVCFEYNSVVVANKLGITPRIAMVHNCIDELIKPLTKKELEQANKMTAYQVLMPSFVKEAQRYLSTEIVYIPNAIDKVTLARQEKQISDRNKHTIICIGRLEAEQKQQHILLQAFALLADKYPQWEVDIYGLGYNLERDAYKEELLHIINKYKMEKQVHLKGVTDKILEKMCQADILAMPSAYEGFSMVLGDAMSIGLPAVGFVNAPSVNELIVNNVTGILCADTIKDYAAGLEKLMCNDKLRRELGDNAYLAAQEYSAEKVWNKWENLFKRLHEQ</sequence>
<keyword evidence="2" id="KW-0808">Transferase</keyword>
<proteinExistence type="predicted"/>
<dbReference type="EMBL" id="VSSQ01000035">
    <property type="protein sequence ID" value="MPL67190.1"/>
    <property type="molecule type" value="Genomic_DNA"/>
</dbReference>
<dbReference type="PANTHER" id="PTHR12526:SF630">
    <property type="entry name" value="GLYCOSYLTRANSFERASE"/>
    <property type="match status" value="1"/>
</dbReference>
<name>A0A644TJV7_9ZZZZ</name>
<dbReference type="Gene3D" id="3.40.50.2000">
    <property type="entry name" value="Glycogen Phosphorylase B"/>
    <property type="match status" value="2"/>
</dbReference>
<dbReference type="AlphaFoldDB" id="A0A644TJV7"/>
<evidence type="ECO:0000313" key="2">
    <source>
        <dbReference type="EMBL" id="MPL67190.1"/>
    </source>
</evidence>
<dbReference type="Pfam" id="PF00534">
    <property type="entry name" value="Glycos_transf_1"/>
    <property type="match status" value="1"/>
</dbReference>
<dbReference type="InterPro" id="IPR001296">
    <property type="entry name" value="Glyco_trans_1"/>
</dbReference>
<dbReference type="SUPFAM" id="SSF53756">
    <property type="entry name" value="UDP-Glycosyltransferase/glycogen phosphorylase"/>
    <property type="match status" value="1"/>
</dbReference>
<feature type="domain" description="Glycosyl transferase family 1" evidence="1">
    <location>
        <begin position="199"/>
        <end position="366"/>
    </location>
</feature>